<evidence type="ECO:0000313" key="2">
    <source>
        <dbReference type="Proteomes" id="UP000714915"/>
    </source>
</evidence>
<name>A0A955LBJ7_9BACT</name>
<evidence type="ECO:0000313" key="1">
    <source>
        <dbReference type="EMBL" id="MCA9387196.1"/>
    </source>
</evidence>
<sequence length="148" mass="16215">MKFKKAFTLIEVLLVFAILSFTVAFAVPIAIREFTQNYLDSTVTTLKSDIYVQQQKSYTGIDNSSHGIAFFNDRYILFTGDSYALASDTEVFILDNGISINNIDFESGNELIFSLGLKTPVSEGSFVISNEADSISVSINSAGIIEAI</sequence>
<proteinExistence type="predicted"/>
<dbReference type="Proteomes" id="UP000714915">
    <property type="component" value="Unassembled WGS sequence"/>
</dbReference>
<reference evidence="1" key="2">
    <citation type="journal article" date="2021" name="Microbiome">
        <title>Successional dynamics and alternative stable states in a saline activated sludge microbial community over 9 years.</title>
        <authorList>
            <person name="Wang Y."/>
            <person name="Ye J."/>
            <person name="Ju F."/>
            <person name="Liu L."/>
            <person name="Boyd J.A."/>
            <person name="Deng Y."/>
            <person name="Parks D.H."/>
            <person name="Jiang X."/>
            <person name="Yin X."/>
            <person name="Woodcroft B.J."/>
            <person name="Tyson G.W."/>
            <person name="Hugenholtz P."/>
            <person name="Polz M.F."/>
            <person name="Zhang T."/>
        </authorList>
    </citation>
    <scope>NUCLEOTIDE SEQUENCE</scope>
    <source>
        <strain evidence="1">HKST-UBA09</strain>
    </source>
</reference>
<protein>
    <submittedName>
        <fullName evidence="1">Type II secretion system protein</fullName>
    </submittedName>
</protein>
<reference evidence="1" key="1">
    <citation type="submission" date="2020-04" db="EMBL/GenBank/DDBJ databases">
        <authorList>
            <person name="Zhang T."/>
        </authorList>
    </citation>
    <scope>NUCLEOTIDE SEQUENCE</scope>
    <source>
        <strain evidence="1">HKST-UBA09</strain>
    </source>
</reference>
<gene>
    <name evidence="1" type="ORF">KC669_04145</name>
</gene>
<dbReference type="AlphaFoldDB" id="A0A955LBJ7"/>
<comment type="caution">
    <text evidence="1">The sequence shown here is derived from an EMBL/GenBank/DDBJ whole genome shotgun (WGS) entry which is preliminary data.</text>
</comment>
<organism evidence="1 2">
    <name type="scientific">Candidatus Dojkabacteria bacterium</name>
    <dbReference type="NCBI Taxonomy" id="2099670"/>
    <lineage>
        <taxon>Bacteria</taxon>
        <taxon>Candidatus Dojkabacteria</taxon>
    </lineage>
</organism>
<dbReference type="Pfam" id="PF07963">
    <property type="entry name" value="N_methyl"/>
    <property type="match status" value="1"/>
</dbReference>
<dbReference type="NCBIfam" id="TIGR02532">
    <property type="entry name" value="IV_pilin_GFxxxE"/>
    <property type="match status" value="1"/>
</dbReference>
<dbReference type="InterPro" id="IPR012902">
    <property type="entry name" value="N_methyl_site"/>
</dbReference>
<dbReference type="EMBL" id="JAGQLF010000063">
    <property type="protein sequence ID" value="MCA9387196.1"/>
    <property type="molecule type" value="Genomic_DNA"/>
</dbReference>
<accession>A0A955LBJ7</accession>